<name>A0AA42AQE1_PAPNU</name>
<dbReference type="GO" id="GO:0005840">
    <property type="term" value="C:ribosome"/>
    <property type="evidence" value="ECO:0007669"/>
    <property type="project" value="UniProtKB-KW"/>
</dbReference>
<dbReference type="Pfam" id="PF01158">
    <property type="entry name" value="Ribosomal_L36e"/>
    <property type="match status" value="1"/>
</dbReference>
<evidence type="ECO:0000313" key="7">
    <source>
        <dbReference type="Proteomes" id="UP001177140"/>
    </source>
</evidence>
<evidence type="ECO:0000256" key="5">
    <source>
        <dbReference type="SAM" id="Phobius"/>
    </source>
</evidence>
<evidence type="ECO:0000256" key="1">
    <source>
        <dbReference type="ARBA" id="ARBA00006509"/>
    </source>
</evidence>
<dbReference type="GO" id="GO:0003735">
    <property type="term" value="F:structural constituent of ribosome"/>
    <property type="evidence" value="ECO:0007669"/>
    <property type="project" value="InterPro"/>
</dbReference>
<evidence type="ECO:0000313" key="6">
    <source>
        <dbReference type="EMBL" id="MCL7038954.1"/>
    </source>
</evidence>
<dbReference type="GO" id="GO:0006412">
    <property type="term" value="P:translation"/>
    <property type="evidence" value="ECO:0007669"/>
    <property type="project" value="InterPro"/>
</dbReference>
<sequence>MGLNKGHTVTTKERTPRPSSRKRNQGVLFVGGLIGEVAGFAPYEKGMTELL</sequence>
<dbReference type="Proteomes" id="UP001177140">
    <property type="component" value="Unassembled WGS sequence"/>
</dbReference>
<dbReference type="EMBL" id="JAJJMA010195841">
    <property type="protein sequence ID" value="MCL7038954.1"/>
    <property type="molecule type" value="Genomic_DNA"/>
</dbReference>
<evidence type="ECO:0000256" key="3">
    <source>
        <dbReference type="ARBA" id="ARBA00023274"/>
    </source>
</evidence>
<keyword evidence="5" id="KW-0472">Membrane</keyword>
<keyword evidence="2" id="KW-0689">Ribosomal protein</keyword>
<keyword evidence="5" id="KW-1133">Transmembrane helix</keyword>
<keyword evidence="7" id="KW-1185">Reference proteome</keyword>
<proteinExistence type="inferred from homology"/>
<dbReference type="Gene3D" id="1.10.10.1760">
    <property type="entry name" value="60S ribosomal protein L36"/>
    <property type="match status" value="1"/>
</dbReference>
<dbReference type="InterPro" id="IPR000509">
    <property type="entry name" value="Ribosomal_eL36"/>
</dbReference>
<dbReference type="InterPro" id="IPR038097">
    <property type="entry name" value="Ribosomal_eL36_sf"/>
</dbReference>
<accession>A0AA42AQE1</accession>
<gene>
    <name evidence="6" type="ORF">MKW94_024202</name>
</gene>
<evidence type="ECO:0000256" key="4">
    <source>
        <dbReference type="SAM" id="MobiDB-lite"/>
    </source>
</evidence>
<dbReference type="AlphaFoldDB" id="A0AA42AQE1"/>
<organism evidence="6 7">
    <name type="scientific">Papaver nudicaule</name>
    <name type="common">Iceland poppy</name>
    <dbReference type="NCBI Taxonomy" id="74823"/>
    <lineage>
        <taxon>Eukaryota</taxon>
        <taxon>Viridiplantae</taxon>
        <taxon>Streptophyta</taxon>
        <taxon>Embryophyta</taxon>
        <taxon>Tracheophyta</taxon>
        <taxon>Spermatophyta</taxon>
        <taxon>Magnoliopsida</taxon>
        <taxon>Ranunculales</taxon>
        <taxon>Papaveraceae</taxon>
        <taxon>Papaveroideae</taxon>
        <taxon>Papaver</taxon>
    </lineage>
</organism>
<comment type="similarity">
    <text evidence="1">Belongs to the eukaryotic ribosomal protein eL36 family.</text>
</comment>
<feature type="region of interest" description="Disordered" evidence="4">
    <location>
        <begin position="1"/>
        <end position="24"/>
    </location>
</feature>
<protein>
    <submittedName>
        <fullName evidence="6">Uncharacterized protein</fullName>
    </submittedName>
</protein>
<feature type="transmembrane region" description="Helical" evidence="5">
    <location>
        <begin position="26"/>
        <end position="43"/>
    </location>
</feature>
<dbReference type="PANTHER" id="PTHR10114">
    <property type="entry name" value="60S RIBOSOMAL PROTEIN L36"/>
    <property type="match status" value="1"/>
</dbReference>
<comment type="caution">
    <text evidence="6">The sequence shown here is derived from an EMBL/GenBank/DDBJ whole genome shotgun (WGS) entry which is preliminary data.</text>
</comment>
<reference evidence="6" key="1">
    <citation type="submission" date="2022-03" db="EMBL/GenBank/DDBJ databases">
        <title>A functionally conserved STORR gene fusion in Papaver species that diverged 16.8 million years ago.</title>
        <authorList>
            <person name="Catania T."/>
        </authorList>
    </citation>
    <scope>NUCLEOTIDE SEQUENCE</scope>
    <source>
        <strain evidence="6">S-191538</strain>
    </source>
</reference>
<keyword evidence="3" id="KW-0687">Ribonucleoprotein</keyword>
<keyword evidence="5" id="KW-0812">Transmembrane</keyword>
<evidence type="ECO:0000256" key="2">
    <source>
        <dbReference type="ARBA" id="ARBA00022980"/>
    </source>
</evidence>
<dbReference type="GO" id="GO:1990904">
    <property type="term" value="C:ribonucleoprotein complex"/>
    <property type="evidence" value="ECO:0007669"/>
    <property type="project" value="UniProtKB-KW"/>
</dbReference>